<evidence type="ECO:0000313" key="2">
    <source>
        <dbReference type="Proteomes" id="UP000638648"/>
    </source>
</evidence>
<name>A0A927RLV6_9ACTN</name>
<dbReference type="SUPFAM" id="SSF46785">
    <property type="entry name" value="Winged helix' DNA-binding domain"/>
    <property type="match status" value="1"/>
</dbReference>
<dbReference type="EMBL" id="JADBEM010000001">
    <property type="protein sequence ID" value="MBE1608253.1"/>
    <property type="molecule type" value="Genomic_DNA"/>
</dbReference>
<dbReference type="RefSeq" id="WP_337917962.1">
    <property type="nucleotide sequence ID" value="NZ_BAABJL010000260.1"/>
</dbReference>
<gene>
    <name evidence="1" type="ORF">HEB94_005101</name>
</gene>
<keyword evidence="2" id="KW-1185">Reference proteome</keyword>
<sequence>MNTLDVPADKPIGYWLKHLDRLVERRFEQALAGQGLVRRHWQVLATTKRAVAQGPAVNRQVVVDALVPFWGEGAVTVEEVLVDLVRRGWIAQDADGLYSLTPTGGAAHAAVAAEVDTVRALLCEGVSEEEYAQTIRILARMAHNLAGPAVPSIRS</sequence>
<protein>
    <submittedName>
        <fullName evidence="1">DNA-binding MarR family transcriptional regulator</fullName>
    </submittedName>
</protein>
<dbReference type="GO" id="GO:0003677">
    <property type="term" value="F:DNA binding"/>
    <property type="evidence" value="ECO:0007669"/>
    <property type="project" value="UniProtKB-KW"/>
</dbReference>
<dbReference type="InterPro" id="IPR036390">
    <property type="entry name" value="WH_DNA-bd_sf"/>
</dbReference>
<organism evidence="1 2">
    <name type="scientific">Actinopolymorpha pittospori</name>
    <dbReference type="NCBI Taxonomy" id="648752"/>
    <lineage>
        <taxon>Bacteria</taxon>
        <taxon>Bacillati</taxon>
        <taxon>Actinomycetota</taxon>
        <taxon>Actinomycetes</taxon>
        <taxon>Propionibacteriales</taxon>
        <taxon>Actinopolymorphaceae</taxon>
        <taxon>Actinopolymorpha</taxon>
    </lineage>
</organism>
<reference evidence="1" key="1">
    <citation type="submission" date="2020-10" db="EMBL/GenBank/DDBJ databases">
        <title>Sequencing the genomes of 1000 actinobacteria strains.</title>
        <authorList>
            <person name="Klenk H.-P."/>
        </authorList>
    </citation>
    <scope>NUCLEOTIDE SEQUENCE</scope>
    <source>
        <strain evidence="1">DSM 45354</strain>
    </source>
</reference>
<dbReference type="InterPro" id="IPR036388">
    <property type="entry name" value="WH-like_DNA-bd_sf"/>
</dbReference>
<comment type="caution">
    <text evidence="1">The sequence shown here is derived from an EMBL/GenBank/DDBJ whole genome shotgun (WGS) entry which is preliminary data.</text>
</comment>
<dbReference type="AlphaFoldDB" id="A0A927RLV6"/>
<evidence type="ECO:0000313" key="1">
    <source>
        <dbReference type="EMBL" id="MBE1608253.1"/>
    </source>
</evidence>
<accession>A0A927RLV6</accession>
<keyword evidence="1" id="KW-0238">DNA-binding</keyword>
<dbReference type="Proteomes" id="UP000638648">
    <property type="component" value="Unassembled WGS sequence"/>
</dbReference>
<dbReference type="Gene3D" id="1.10.10.10">
    <property type="entry name" value="Winged helix-like DNA-binding domain superfamily/Winged helix DNA-binding domain"/>
    <property type="match status" value="1"/>
</dbReference>
<proteinExistence type="predicted"/>